<organism evidence="10 11">
    <name type="scientific">Nezara viridula</name>
    <name type="common">Southern green stink bug</name>
    <name type="synonym">Cimex viridulus</name>
    <dbReference type="NCBI Taxonomy" id="85310"/>
    <lineage>
        <taxon>Eukaryota</taxon>
        <taxon>Metazoa</taxon>
        <taxon>Ecdysozoa</taxon>
        <taxon>Arthropoda</taxon>
        <taxon>Hexapoda</taxon>
        <taxon>Insecta</taxon>
        <taxon>Pterygota</taxon>
        <taxon>Neoptera</taxon>
        <taxon>Paraneoptera</taxon>
        <taxon>Hemiptera</taxon>
        <taxon>Heteroptera</taxon>
        <taxon>Panheteroptera</taxon>
        <taxon>Pentatomomorpha</taxon>
        <taxon>Pentatomoidea</taxon>
        <taxon>Pentatomidae</taxon>
        <taxon>Pentatominae</taxon>
        <taxon>Nezara</taxon>
    </lineage>
</organism>
<proteinExistence type="inferred from homology"/>
<dbReference type="SMART" id="SM00020">
    <property type="entry name" value="Tryp_SPc"/>
    <property type="match status" value="1"/>
</dbReference>
<keyword evidence="7" id="KW-0645">Protease</keyword>
<evidence type="ECO:0000313" key="10">
    <source>
        <dbReference type="EMBL" id="CAH1400679.1"/>
    </source>
</evidence>
<dbReference type="InterPro" id="IPR001254">
    <property type="entry name" value="Trypsin_dom"/>
</dbReference>
<keyword evidence="11" id="KW-1185">Reference proteome</keyword>
<dbReference type="InterPro" id="IPR043504">
    <property type="entry name" value="Peptidase_S1_PA_chymotrypsin"/>
</dbReference>
<evidence type="ECO:0000256" key="8">
    <source>
        <dbReference type="SAM" id="SignalP"/>
    </source>
</evidence>
<comment type="subcellular location">
    <subcellularLocation>
        <location evidence="1">Secreted</location>
    </subcellularLocation>
</comment>
<gene>
    <name evidence="10" type="ORF">NEZAVI_LOCUS9866</name>
</gene>
<reference evidence="10" key="1">
    <citation type="submission" date="2022-01" db="EMBL/GenBank/DDBJ databases">
        <authorList>
            <person name="King R."/>
        </authorList>
    </citation>
    <scope>NUCLEOTIDE SEQUENCE</scope>
</reference>
<dbReference type="PRINTS" id="PR00722">
    <property type="entry name" value="CHYMOTRYPSIN"/>
</dbReference>
<dbReference type="InterPro" id="IPR018114">
    <property type="entry name" value="TRYPSIN_HIS"/>
</dbReference>
<dbReference type="OrthoDB" id="6629601at2759"/>
<dbReference type="PROSITE" id="PS00134">
    <property type="entry name" value="TRYPSIN_HIS"/>
    <property type="match status" value="1"/>
</dbReference>
<evidence type="ECO:0000313" key="11">
    <source>
        <dbReference type="Proteomes" id="UP001152798"/>
    </source>
</evidence>
<feature type="signal peptide" evidence="8">
    <location>
        <begin position="1"/>
        <end position="21"/>
    </location>
</feature>
<evidence type="ECO:0000256" key="5">
    <source>
        <dbReference type="ARBA" id="ARBA00023180"/>
    </source>
</evidence>
<dbReference type="EMBL" id="OV725080">
    <property type="protein sequence ID" value="CAH1400679.1"/>
    <property type="molecule type" value="Genomic_DNA"/>
</dbReference>
<dbReference type="PROSITE" id="PS00135">
    <property type="entry name" value="TRYPSIN_SER"/>
    <property type="match status" value="1"/>
</dbReference>
<feature type="chain" id="PRO_5040468229" description="Peptidase S1 domain-containing protein" evidence="8">
    <location>
        <begin position="22"/>
        <end position="318"/>
    </location>
</feature>
<keyword evidence="4" id="KW-1015">Disulfide bond</keyword>
<dbReference type="FunFam" id="2.40.10.10:FF:000054">
    <property type="entry name" value="Complement C1r subcomponent"/>
    <property type="match status" value="1"/>
</dbReference>
<dbReference type="InterPro" id="IPR001314">
    <property type="entry name" value="Peptidase_S1A"/>
</dbReference>
<dbReference type="AlphaFoldDB" id="A0A9P0HEP6"/>
<evidence type="ECO:0000256" key="6">
    <source>
        <dbReference type="ARBA" id="ARBA00024195"/>
    </source>
</evidence>
<dbReference type="SUPFAM" id="SSF50494">
    <property type="entry name" value="Trypsin-like serine proteases"/>
    <property type="match status" value="1"/>
</dbReference>
<dbReference type="GO" id="GO:0006508">
    <property type="term" value="P:proteolysis"/>
    <property type="evidence" value="ECO:0007669"/>
    <property type="project" value="UniProtKB-KW"/>
</dbReference>
<dbReference type="CDD" id="cd00190">
    <property type="entry name" value="Tryp_SPc"/>
    <property type="match status" value="1"/>
</dbReference>
<dbReference type="GO" id="GO:0004252">
    <property type="term" value="F:serine-type endopeptidase activity"/>
    <property type="evidence" value="ECO:0007669"/>
    <property type="project" value="InterPro"/>
</dbReference>
<evidence type="ECO:0000256" key="2">
    <source>
        <dbReference type="ARBA" id="ARBA00022525"/>
    </source>
</evidence>
<dbReference type="InterPro" id="IPR033116">
    <property type="entry name" value="TRYPSIN_SER"/>
</dbReference>
<evidence type="ECO:0000256" key="1">
    <source>
        <dbReference type="ARBA" id="ARBA00004613"/>
    </source>
</evidence>
<dbReference type="Gene3D" id="2.40.10.10">
    <property type="entry name" value="Trypsin-like serine proteases"/>
    <property type="match status" value="2"/>
</dbReference>
<evidence type="ECO:0000256" key="4">
    <source>
        <dbReference type="ARBA" id="ARBA00023157"/>
    </source>
</evidence>
<keyword evidence="3 8" id="KW-0732">Signal</keyword>
<dbReference type="FunFam" id="2.40.10.10:FF:000028">
    <property type="entry name" value="Serine protease easter"/>
    <property type="match status" value="1"/>
</dbReference>
<name>A0A9P0HEP6_NEZVI</name>
<dbReference type="InterPro" id="IPR051487">
    <property type="entry name" value="Ser/Thr_Proteases_Immune/Dev"/>
</dbReference>
<accession>A0A9P0HEP6</accession>
<sequence>MEISYFIWIGLIGSLLTVSDCYLSATAKDKFVPENHKHWNNLEHRTCGFSLKNRIIGGRSVRLGKYPWLVRLGKLRSASAHSLRNPAANMVFPCGGAILNRLFILTAGHCFLDPKSLPTTVRAGEFDTSKEIDCHQEFCAPPVQDIRIKEYYTPRYFKPNSMENDIALVLLSKPIEFSEVVAPICMPTFSLSKSNLTGKSVEVAGWGLTNIYTRKTPTVLHSVTLKVVENTWCKMYKEKHSSFPFNIICAGNESGKDSCSGDSGGPLMLPVNEHGTIRYYVVGVVSYGPEACGETNSPGIYTYLAQFEQWILNLINTN</sequence>
<keyword evidence="2" id="KW-0964">Secreted</keyword>
<dbReference type="Pfam" id="PF00089">
    <property type="entry name" value="Trypsin"/>
    <property type="match status" value="1"/>
</dbReference>
<keyword evidence="7" id="KW-0720">Serine protease</keyword>
<dbReference type="Proteomes" id="UP001152798">
    <property type="component" value="Chromosome 4"/>
</dbReference>
<evidence type="ECO:0000259" key="9">
    <source>
        <dbReference type="PROSITE" id="PS50240"/>
    </source>
</evidence>
<dbReference type="PANTHER" id="PTHR24256">
    <property type="entry name" value="TRYPTASE-RELATED"/>
    <property type="match status" value="1"/>
</dbReference>
<comment type="similarity">
    <text evidence="6">Belongs to the peptidase S1 family. CLIP subfamily.</text>
</comment>
<dbReference type="GO" id="GO:0005576">
    <property type="term" value="C:extracellular region"/>
    <property type="evidence" value="ECO:0007669"/>
    <property type="project" value="UniProtKB-SubCell"/>
</dbReference>
<dbReference type="InterPro" id="IPR009003">
    <property type="entry name" value="Peptidase_S1_PA"/>
</dbReference>
<feature type="domain" description="Peptidase S1" evidence="9">
    <location>
        <begin position="55"/>
        <end position="316"/>
    </location>
</feature>
<protein>
    <recommendedName>
        <fullName evidence="9">Peptidase S1 domain-containing protein</fullName>
    </recommendedName>
</protein>
<dbReference type="PROSITE" id="PS50240">
    <property type="entry name" value="TRYPSIN_DOM"/>
    <property type="match status" value="1"/>
</dbReference>
<evidence type="ECO:0000256" key="3">
    <source>
        <dbReference type="ARBA" id="ARBA00022729"/>
    </source>
</evidence>
<keyword evidence="5" id="KW-0325">Glycoprotein</keyword>
<evidence type="ECO:0000256" key="7">
    <source>
        <dbReference type="RuleBase" id="RU363034"/>
    </source>
</evidence>
<keyword evidence="7" id="KW-0378">Hydrolase</keyword>